<feature type="transmembrane region" description="Helical" evidence="1">
    <location>
        <begin position="21"/>
        <end position="41"/>
    </location>
</feature>
<dbReference type="EMBL" id="JADOBI010000002">
    <property type="protein sequence ID" value="MBF7978984.1"/>
    <property type="molecule type" value="Genomic_DNA"/>
</dbReference>
<keyword evidence="3" id="KW-1185">Reference proteome</keyword>
<protein>
    <submittedName>
        <fullName evidence="2">Type VI secretion protein</fullName>
    </submittedName>
</protein>
<feature type="transmembrane region" description="Helical" evidence="1">
    <location>
        <begin position="53"/>
        <end position="74"/>
    </location>
</feature>
<evidence type="ECO:0000256" key="1">
    <source>
        <dbReference type="SAM" id="Phobius"/>
    </source>
</evidence>
<dbReference type="RefSeq" id="WP_195813459.1">
    <property type="nucleotide sequence ID" value="NZ_JADOBI010000002.1"/>
</dbReference>
<keyword evidence="1" id="KW-1133">Transmembrane helix</keyword>
<proteinExistence type="predicted"/>
<comment type="caution">
    <text evidence="2">The sequence shown here is derived from an EMBL/GenBank/DDBJ whole genome shotgun (WGS) entry which is preliminary data.</text>
</comment>
<sequence>MGWERQKPFTPEQPAPPSSGSWLLSGVLAVIAGVLFFVLHASGTLSVLNAVNIWLFSLIPVVLWILIFCMRGYLYGRELERFQFFTQEAEHAQQQWTAWAERYIAISASCLLLPDHISAALLQQNATGLEQFPRLVRRIDYLEDKSPLSVLLTSVQEAISGLPIELPLQVTLLSDEPERTRQDLLARFNKTWQEVFPGQPGPASLNLTDQLSFSTLDERLRQPESFVHLVLVMQLHGDKAYSDGLGALMFTSDDVASKYSLPHSVRLLRPMPLDMDHFDEDLTLFLTTQTHAIRTAGVLADHQKWKESTARLLGTGNALGTKWQAEDMTTVETYCGIQGPYSPWLTLALGADFVRIGQQSWLALSTTGAENFVYTITSGSGDERVK</sequence>
<gene>
    <name evidence="2" type="ORF">IV433_06110</name>
</gene>
<keyword evidence="1" id="KW-0472">Membrane</keyword>
<evidence type="ECO:0000313" key="2">
    <source>
        <dbReference type="EMBL" id="MBF7978984.1"/>
    </source>
</evidence>
<name>A0ABS0E1K2_9GAMM</name>
<dbReference type="Proteomes" id="UP000636811">
    <property type="component" value="Unassembled WGS sequence"/>
</dbReference>
<reference evidence="2 3" key="1">
    <citation type="submission" date="2020-11" db="EMBL/GenBank/DDBJ databases">
        <title>Taxonomic investigation of Rahnella strains.</title>
        <authorList>
            <person name="Lee S.D."/>
        </authorList>
    </citation>
    <scope>NUCLEOTIDE SEQUENCE [LARGE SCALE GENOMIC DNA]</scope>
    <source>
        <strain evidence="2 3">SAP-17</strain>
    </source>
</reference>
<organism evidence="2 3">
    <name type="scientific">Rahnella laticis</name>
    <dbReference type="NCBI Taxonomy" id="2787622"/>
    <lineage>
        <taxon>Bacteria</taxon>
        <taxon>Pseudomonadati</taxon>
        <taxon>Pseudomonadota</taxon>
        <taxon>Gammaproteobacteria</taxon>
        <taxon>Enterobacterales</taxon>
        <taxon>Yersiniaceae</taxon>
        <taxon>Rahnella</taxon>
    </lineage>
</organism>
<evidence type="ECO:0000313" key="3">
    <source>
        <dbReference type="Proteomes" id="UP000636811"/>
    </source>
</evidence>
<accession>A0ABS0E1K2</accession>
<keyword evidence="1" id="KW-0812">Transmembrane</keyword>